<accession>A0ABP8F6H7</accession>
<sequence length="181" mass="19647">MTEVVRLTLVSHAMTDAMAAALFPADEPLNDMGRRQAEAAAQLVRGARHFTGPERRARQTAQLLGLDAAPDPLLADLNCGRWRGKRLQDVSSGDLTVWLTDPTRAPHGGESITDLMRRVAGWLNSLTESASAAVAVTHPAVIRAAVLHGLDSPPKSFWGIDVAPMSRTGLHFRDGRWTLRL</sequence>
<dbReference type="SUPFAM" id="SSF53254">
    <property type="entry name" value="Phosphoglycerate mutase-like"/>
    <property type="match status" value="1"/>
</dbReference>
<evidence type="ECO:0000313" key="1">
    <source>
        <dbReference type="EMBL" id="GAA4295856.1"/>
    </source>
</evidence>
<dbReference type="RefSeq" id="WP_264043530.1">
    <property type="nucleotide sequence ID" value="NZ_BAABGF010000052.1"/>
</dbReference>
<dbReference type="InterPro" id="IPR013078">
    <property type="entry name" value="His_Pase_superF_clade-1"/>
</dbReference>
<dbReference type="InterPro" id="IPR029033">
    <property type="entry name" value="His_PPase_superfam"/>
</dbReference>
<dbReference type="EMBL" id="BAABGF010000052">
    <property type="protein sequence ID" value="GAA4295856.1"/>
    <property type="molecule type" value="Genomic_DNA"/>
</dbReference>
<evidence type="ECO:0000313" key="2">
    <source>
        <dbReference type="Proteomes" id="UP001501417"/>
    </source>
</evidence>
<protein>
    <submittedName>
        <fullName evidence="1">Histidine phosphatase family protein</fullName>
    </submittedName>
</protein>
<keyword evidence="2" id="KW-1185">Reference proteome</keyword>
<dbReference type="Gene3D" id="3.40.50.1240">
    <property type="entry name" value="Phosphoglycerate mutase-like"/>
    <property type="match status" value="1"/>
</dbReference>
<organism evidence="1 2">
    <name type="scientific">Mycobacterium paraffinicum</name>
    <dbReference type="NCBI Taxonomy" id="53378"/>
    <lineage>
        <taxon>Bacteria</taxon>
        <taxon>Bacillati</taxon>
        <taxon>Actinomycetota</taxon>
        <taxon>Actinomycetes</taxon>
        <taxon>Mycobacteriales</taxon>
        <taxon>Mycobacteriaceae</taxon>
        <taxon>Mycobacterium</taxon>
    </lineage>
</organism>
<reference evidence="2" key="1">
    <citation type="journal article" date="2019" name="Int. J. Syst. Evol. Microbiol.">
        <title>The Global Catalogue of Microorganisms (GCM) 10K type strain sequencing project: providing services to taxonomists for standard genome sequencing and annotation.</title>
        <authorList>
            <consortium name="The Broad Institute Genomics Platform"/>
            <consortium name="The Broad Institute Genome Sequencing Center for Infectious Disease"/>
            <person name="Wu L."/>
            <person name="Ma J."/>
        </authorList>
    </citation>
    <scope>NUCLEOTIDE SEQUENCE [LARGE SCALE GENOMIC DNA]</scope>
    <source>
        <strain evidence="2">JCM 17782</strain>
    </source>
</reference>
<name>A0ABP8F6H7_9MYCO</name>
<comment type="caution">
    <text evidence="1">The sequence shown here is derived from an EMBL/GenBank/DDBJ whole genome shotgun (WGS) entry which is preliminary data.</text>
</comment>
<proteinExistence type="predicted"/>
<dbReference type="CDD" id="cd07067">
    <property type="entry name" value="HP_PGM_like"/>
    <property type="match status" value="1"/>
</dbReference>
<dbReference type="Proteomes" id="UP001501417">
    <property type="component" value="Unassembled WGS sequence"/>
</dbReference>
<dbReference type="InterPro" id="IPR050275">
    <property type="entry name" value="PGM_Phosphatase"/>
</dbReference>
<dbReference type="SMART" id="SM00855">
    <property type="entry name" value="PGAM"/>
    <property type="match status" value="1"/>
</dbReference>
<dbReference type="Pfam" id="PF00300">
    <property type="entry name" value="His_Phos_1"/>
    <property type="match status" value="1"/>
</dbReference>
<dbReference type="PANTHER" id="PTHR48100:SF10">
    <property type="entry name" value="2-CARBOXY-D-ARABINITOL-1-PHOSPHATASE-RELATED"/>
    <property type="match status" value="1"/>
</dbReference>
<dbReference type="PANTHER" id="PTHR48100">
    <property type="entry name" value="BROAD-SPECIFICITY PHOSPHATASE YOR283W-RELATED"/>
    <property type="match status" value="1"/>
</dbReference>
<gene>
    <name evidence="1" type="ORF">GCM10023161_46630</name>
</gene>